<dbReference type="SUPFAM" id="SSF48264">
    <property type="entry name" value="Cytochrome P450"/>
    <property type="match status" value="1"/>
</dbReference>
<reference evidence="5 6" key="1">
    <citation type="journal article" date="2019" name="Int. J. Syst. Evol. Microbiol.">
        <title>The Global Catalogue of Microorganisms (GCM) 10K type strain sequencing project: providing services to taxonomists for standard genome sequencing and annotation.</title>
        <authorList>
            <consortium name="The Broad Institute Genomics Platform"/>
            <consortium name="The Broad Institute Genome Sequencing Center for Infectious Disease"/>
            <person name="Wu L."/>
            <person name="Ma J."/>
        </authorList>
    </citation>
    <scope>NUCLEOTIDE SEQUENCE [LARGE SCALE GENOMIC DNA]</scope>
    <source>
        <strain evidence="5 6">CGMCC 1.12125</strain>
    </source>
</reference>
<evidence type="ECO:0000313" key="5">
    <source>
        <dbReference type="EMBL" id="MFD1587780.1"/>
    </source>
</evidence>
<proteinExistence type="inferred from homology"/>
<evidence type="ECO:0000256" key="3">
    <source>
        <dbReference type="RuleBase" id="RU000461"/>
    </source>
</evidence>
<evidence type="ECO:0000313" key="6">
    <source>
        <dbReference type="Proteomes" id="UP001597119"/>
    </source>
</evidence>
<dbReference type="Pfam" id="PF00067">
    <property type="entry name" value="p450"/>
    <property type="match status" value="1"/>
</dbReference>
<dbReference type="PANTHER" id="PTHR24305:SF166">
    <property type="entry name" value="CYTOCHROME P450 12A4, MITOCHONDRIAL-RELATED"/>
    <property type="match status" value="1"/>
</dbReference>
<organism evidence="5 6">
    <name type="scientific">Halorientalis brevis</name>
    <dbReference type="NCBI Taxonomy" id="1126241"/>
    <lineage>
        <taxon>Archaea</taxon>
        <taxon>Methanobacteriati</taxon>
        <taxon>Methanobacteriota</taxon>
        <taxon>Stenosarchaea group</taxon>
        <taxon>Halobacteria</taxon>
        <taxon>Halobacteriales</taxon>
        <taxon>Haloarculaceae</taxon>
        <taxon>Halorientalis</taxon>
    </lineage>
</organism>
<keyword evidence="3" id="KW-0560">Oxidoreductase</keyword>
<sequence length="473" mass="53624">MLSDFGQWFRGGRETAGSGDVGSDRDSDDLPVPPYPPNLGPPQLHFVRQMYDPFGFIERSFETQDVVRVRIPSQGDVYGLGHPDYLKRALLTDRERFRKSEDFRIAFGEGLLTVEGDEWQKQRDVLQPLFSRESVTGYADGMVEQIRRRTRRWADGERLALQQECRDMALDVLFATVLGRELELDGDERLREAAEALNEWFRPTSYVLPQWLPTPARRRFKRGKRTLRAEADRLLDAAAGNGSTEPAAATDLLSLLVGLREAGATDSGMLSDERLRDQLVTLIFAGHDTSATTLTFAFWALATNPTVRERFHAEVDALDGPPTIADVDDLEVTERIVTETLRLFPPVYMLPRETDADVVVDGYRIPEDSVVTLPIRVVQRDERFFEEPDTFRPSRWAGDLRTDLHDFAYAPFGGGPRICIGRQFALLEAQLVLATIGREYELYWLGDDDGEPPVSPQITTRMPEGREFLVTER</sequence>
<dbReference type="InterPro" id="IPR050121">
    <property type="entry name" value="Cytochrome_P450_monoxygenase"/>
</dbReference>
<dbReference type="RefSeq" id="WP_247380667.1">
    <property type="nucleotide sequence ID" value="NZ_JALLGV010000008.1"/>
</dbReference>
<dbReference type="PROSITE" id="PS00086">
    <property type="entry name" value="CYTOCHROME_P450"/>
    <property type="match status" value="1"/>
</dbReference>
<evidence type="ECO:0000256" key="4">
    <source>
        <dbReference type="SAM" id="MobiDB-lite"/>
    </source>
</evidence>
<dbReference type="InterPro" id="IPR017972">
    <property type="entry name" value="Cyt_P450_CS"/>
</dbReference>
<comment type="cofactor">
    <cofactor evidence="1">
        <name>heme</name>
        <dbReference type="ChEBI" id="CHEBI:30413"/>
    </cofactor>
</comment>
<dbReference type="InterPro" id="IPR001128">
    <property type="entry name" value="Cyt_P450"/>
</dbReference>
<comment type="similarity">
    <text evidence="2 3">Belongs to the cytochrome P450 family.</text>
</comment>
<dbReference type="EMBL" id="JBHUDJ010000006">
    <property type="protein sequence ID" value="MFD1587780.1"/>
    <property type="molecule type" value="Genomic_DNA"/>
</dbReference>
<name>A0ABD6CCA6_9EURY</name>
<comment type="caution">
    <text evidence="5">The sequence shown here is derived from an EMBL/GenBank/DDBJ whole genome shotgun (WGS) entry which is preliminary data.</text>
</comment>
<dbReference type="PANTHER" id="PTHR24305">
    <property type="entry name" value="CYTOCHROME P450"/>
    <property type="match status" value="1"/>
</dbReference>
<accession>A0ABD6CCA6</accession>
<dbReference type="AlphaFoldDB" id="A0ABD6CCA6"/>
<dbReference type="InterPro" id="IPR036396">
    <property type="entry name" value="Cyt_P450_sf"/>
</dbReference>
<protein>
    <submittedName>
        <fullName evidence="5">Cytochrome P450</fullName>
    </submittedName>
</protein>
<gene>
    <name evidence="5" type="ORF">ACFR9U_12360</name>
</gene>
<dbReference type="PRINTS" id="PR00385">
    <property type="entry name" value="P450"/>
</dbReference>
<dbReference type="GO" id="GO:0004497">
    <property type="term" value="F:monooxygenase activity"/>
    <property type="evidence" value="ECO:0007669"/>
    <property type="project" value="UniProtKB-KW"/>
</dbReference>
<dbReference type="Proteomes" id="UP001597119">
    <property type="component" value="Unassembled WGS sequence"/>
</dbReference>
<dbReference type="PRINTS" id="PR00463">
    <property type="entry name" value="EP450I"/>
</dbReference>
<dbReference type="Gene3D" id="1.10.630.10">
    <property type="entry name" value="Cytochrome P450"/>
    <property type="match status" value="1"/>
</dbReference>
<feature type="region of interest" description="Disordered" evidence="4">
    <location>
        <begin position="11"/>
        <end position="38"/>
    </location>
</feature>
<keyword evidence="3" id="KW-0408">Iron</keyword>
<evidence type="ECO:0000256" key="2">
    <source>
        <dbReference type="ARBA" id="ARBA00010617"/>
    </source>
</evidence>
<dbReference type="InterPro" id="IPR002401">
    <property type="entry name" value="Cyt_P450_E_grp-I"/>
</dbReference>
<evidence type="ECO:0000256" key="1">
    <source>
        <dbReference type="ARBA" id="ARBA00001971"/>
    </source>
</evidence>
<keyword evidence="6" id="KW-1185">Reference proteome</keyword>
<dbReference type="GO" id="GO:0046872">
    <property type="term" value="F:metal ion binding"/>
    <property type="evidence" value="ECO:0007669"/>
    <property type="project" value="UniProtKB-KW"/>
</dbReference>
<keyword evidence="3" id="KW-0503">Monooxygenase</keyword>
<keyword evidence="3" id="KW-0479">Metal-binding</keyword>
<keyword evidence="3" id="KW-0349">Heme</keyword>